<dbReference type="AlphaFoldDB" id="A0AAE1K4G4"/>
<feature type="region of interest" description="Disordered" evidence="13">
    <location>
        <begin position="1"/>
        <end position="30"/>
    </location>
</feature>
<evidence type="ECO:0000256" key="8">
    <source>
        <dbReference type="ARBA" id="ARBA00023054"/>
    </source>
</evidence>
<evidence type="ECO:0000256" key="13">
    <source>
        <dbReference type="SAM" id="MobiDB-lite"/>
    </source>
</evidence>
<gene>
    <name evidence="16" type="ORF">Pcinc_031484</name>
</gene>
<feature type="transmembrane region" description="Helical" evidence="14">
    <location>
        <begin position="85"/>
        <end position="109"/>
    </location>
</feature>
<dbReference type="InterPro" id="IPR027359">
    <property type="entry name" value="Volt_channel_dom_sf"/>
</dbReference>
<evidence type="ECO:0000256" key="5">
    <source>
        <dbReference type="ARBA" id="ARBA00022692"/>
    </source>
</evidence>
<evidence type="ECO:0000256" key="2">
    <source>
        <dbReference type="ARBA" id="ARBA00015897"/>
    </source>
</evidence>
<evidence type="ECO:0000256" key="3">
    <source>
        <dbReference type="ARBA" id="ARBA00022448"/>
    </source>
</evidence>
<comment type="subcellular location">
    <subcellularLocation>
        <location evidence="1">Cell membrane</location>
        <topology evidence="1">Multi-pass membrane protein</topology>
    </subcellularLocation>
</comment>
<keyword evidence="10 14" id="KW-0472">Membrane</keyword>
<accession>A0AAE1K4G4</accession>
<comment type="caution">
    <text evidence="16">The sequence shown here is derived from an EMBL/GenBank/DDBJ whole genome shotgun (WGS) entry which is preliminary data.</text>
</comment>
<organism evidence="16 17">
    <name type="scientific">Petrolisthes cinctipes</name>
    <name type="common">Flat porcelain crab</name>
    <dbReference type="NCBI Taxonomy" id="88211"/>
    <lineage>
        <taxon>Eukaryota</taxon>
        <taxon>Metazoa</taxon>
        <taxon>Ecdysozoa</taxon>
        <taxon>Arthropoda</taxon>
        <taxon>Crustacea</taxon>
        <taxon>Multicrustacea</taxon>
        <taxon>Malacostraca</taxon>
        <taxon>Eumalacostraca</taxon>
        <taxon>Eucarida</taxon>
        <taxon>Decapoda</taxon>
        <taxon>Pleocyemata</taxon>
        <taxon>Anomura</taxon>
        <taxon>Galatheoidea</taxon>
        <taxon>Porcellanidae</taxon>
        <taxon>Petrolisthes</taxon>
    </lineage>
</organism>
<feature type="domain" description="Ion transport" evidence="15">
    <location>
        <begin position="53"/>
        <end position="161"/>
    </location>
</feature>
<keyword evidence="3" id="KW-0813">Transport</keyword>
<dbReference type="EMBL" id="JAWQEG010004182">
    <property type="protein sequence ID" value="KAK3862673.1"/>
    <property type="molecule type" value="Genomic_DNA"/>
</dbReference>
<dbReference type="PANTHER" id="PTHR46480:SF1">
    <property type="entry name" value="VOLTAGE-GATED HYDROGEN CHANNEL 1"/>
    <property type="match status" value="1"/>
</dbReference>
<evidence type="ECO:0000256" key="9">
    <source>
        <dbReference type="ARBA" id="ARBA00023065"/>
    </source>
</evidence>
<dbReference type="SUPFAM" id="SSF81324">
    <property type="entry name" value="Voltage-gated potassium channels"/>
    <property type="match status" value="1"/>
</dbReference>
<dbReference type="PANTHER" id="PTHR46480">
    <property type="entry name" value="F20B24.22"/>
    <property type="match status" value="1"/>
</dbReference>
<reference evidence="16" key="1">
    <citation type="submission" date="2023-10" db="EMBL/GenBank/DDBJ databases">
        <title>Genome assemblies of two species of porcelain crab, Petrolisthes cinctipes and Petrolisthes manimaculis (Anomura: Porcellanidae).</title>
        <authorList>
            <person name="Angst P."/>
        </authorList>
    </citation>
    <scope>NUCLEOTIDE SEQUENCE</scope>
    <source>
        <strain evidence="16">PB745_01</strain>
        <tissue evidence="16">Gill</tissue>
    </source>
</reference>
<dbReference type="GO" id="GO:0005886">
    <property type="term" value="C:plasma membrane"/>
    <property type="evidence" value="ECO:0007669"/>
    <property type="project" value="UniProtKB-SubCell"/>
</dbReference>
<evidence type="ECO:0000259" key="15">
    <source>
        <dbReference type="Pfam" id="PF00520"/>
    </source>
</evidence>
<evidence type="ECO:0000256" key="11">
    <source>
        <dbReference type="ARBA" id="ARBA00023303"/>
    </source>
</evidence>
<keyword evidence="7 14" id="KW-1133">Transmembrane helix</keyword>
<evidence type="ECO:0000256" key="1">
    <source>
        <dbReference type="ARBA" id="ARBA00004651"/>
    </source>
</evidence>
<keyword evidence="6" id="KW-0851">Voltage-gated channel</keyword>
<dbReference type="Proteomes" id="UP001286313">
    <property type="component" value="Unassembled WGS sequence"/>
</dbReference>
<keyword evidence="11" id="KW-0407">Ion channel</keyword>
<evidence type="ECO:0000313" key="17">
    <source>
        <dbReference type="Proteomes" id="UP001286313"/>
    </source>
</evidence>
<dbReference type="GO" id="GO:0030171">
    <property type="term" value="F:voltage-gated proton channel activity"/>
    <property type="evidence" value="ECO:0007669"/>
    <property type="project" value="InterPro"/>
</dbReference>
<keyword evidence="17" id="KW-1185">Reference proteome</keyword>
<protein>
    <recommendedName>
        <fullName evidence="2">Voltage-gated hydrogen channel 1</fullName>
    </recommendedName>
    <alternativeName>
        <fullName evidence="12">Hydrogen voltage-gated channel 1</fullName>
    </alternativeName>
</protein>
<evidence type="ECO:0000256" key="6">
    <source>
        <dbReference type="ARBA" id="ARBA00022882"/>
    </source>
</evidence>
<dbReference type="InterPro" id="IPR005821">
    <property type="entry name" value="Ion_trans_dom"/>
</dbReference>
<name>A0AAE1K4G4_PETCI</name>
<dbReference type="GO" id="GO:0034702">
    <property type="term" value="C:monoatomic ion channel complex"/>
    <property type="evidence" value="ECO:0007669"/>
    <property type="project" value="UniProtKB-KW"/>
</dbReference>
<evidence type="ECO:0000256" key="12">
    <source>
        <dbReference type="ARBA" id="ARBA00031989"/>
    </source>
</evidence>
<evidence type="ECO:0000256" key="14">
    <source>
        <dbReference type="SAM" id="Phobius"/>
    </source>
</evidence>
<dbReference type="Gene3D" id="1.20.120.350">
    <property type="entry name" value="Voltage-gated potassium channels. Chain C"/>
    <property type="match status" value="1"/>
</dbReference>
<evidence type="ECO:0000313" key="16">
    <source>
        <dbReference type="EMBL" id="KAK3862673.1"/>
    </source>
</evidence>
<keyword evidence="4" id="KW-1003">Cell membrane</keyword>
<proteinExistence type="predicted"/>
<keyword evidence="8" id="KW-0175">Coiled coil</keyword>
<sequence>MEWNKGGGLMDEEERGPQDTHSLDSTSSDGLALRSRSSFRQQLQQFLRSTRCQVVVVVLVVLDTLLVITELLLDLEMEGKPTPVPFILHTLSLSLLALFLLEIVLKIYAYRFDFFTRKGDVFDAIVVVVAVCLDAVYLHSRDAHSGAGLIVVFRLWRIVRIQNAMVMQVRSSSDKRLLEERRNRQMVELEVEKYRSYVARQDHYIRDLQRLLTSHSIPYNDYCTPPPDISTVKFVAEVNVK</sequence>
<evidence type="ECO:0000256" key="10">
    <source>
        <dbReference type="ARBA" id="ARBA00023136"/>
    </source>
</evidence>
<keyword evidence="5 14" id="KW-0812">Transmembrane</keyword>
<dbReference type="InterPro" id="IPR031846">
    <property type="entry name" value="Hvcn1"/>
</dbReference>
<dbReference type="Pfam" id="PF00520">
    <property type="entry name" value="Ion_trans"/>
    <property type="match status" value="1"/>
</dbReference>
<keyword evidence="9" id="KW-0406">Ion transport</keyword>
<evidence type="ECO:0000256" key="7">
    <source>
        <dbReference type="ARBA" id="ARBA00022989"/>
    </source>
</evidence>
<evidence type="ECO:0000256" key="4">
    <source>
        <dbReference type="ARBA" id="ARBA00022475"/>
    </source>
</evidence>
<feature type="transmembrane region" description="Helical" evidence="14">
    <location>
        <begin position="54"/>
        <end position="73"/>
    </location>
</feature>